<evidence type="ECO:0000313" key="1">
    <source>
        <dbReference type="EMBL" id="TCS61595.1"/>
    </source>
</evidence>
<evidence type="ECO:0000313" key="2">
    <source>
        <dbReference type="Proteomes" id="UP000295304"/>
    </source>
</evidence>
<dbReference type="OrthoDB" id="6854323at2"/>
<reference evidence="1 2" key="1">
    <citation type="submission" date="2019-03" db="EMBL/GenBank/DDBJ databases">
        <title>Genomic Encyclopedia of Type Strains, Phase IV (KMG-IV): sequencing the most valuable type-strain genomes for metagenomic binning, comparative biology and taxonomic classification.</title>
        <authorList>
            <person name="Goeker M."/>
        </authorList>
    </citation>
    <scope>NUCLEOTIDE SEQUENCE [LARGE SCALE GENOMIC DNA]</scope>
    <source>
        <strain evidence="1 2">DSM 101688</strain>
    </source>
</reference>
<dbReference type="AlphaFoldDB" id="A0A4R3J8A7"/>
<dbReference type="RefSeq" id="WP_132939315.1">
    <property type="nucleotide sequence ID" value="NZ_CP119676.1"/>
</dbReference>
<comment type="caution">
    <text evidence="1">The sequence shown here is derived from an EMBL/GenBank/DDBJ whole genome shotgun (WGS) entry which is preliminary data.</text>
</comment>
<sequence>MGRQSSQKEYPFFNATWSRLMNDFILSGGLRDMNEGVIKTWLIVRAHTNLYSGLSFPSADEIAKIAGHCEKTSRRALKDLRERELPLLKATPRGRGYEYTIVDYLRVETEPGKYELIEFDYIPSLMEKMIKKLSQELGAHRSGNIINIGDININIDVHKGDINIQMSPDTNVWSEGQIADTSGGDSS</sequence>
<proteinExistence type="predicted"/>
<keyword evidence="2" id="KW-1185">Reference proteome</keyword>
<accession>A0A4R3J8A7</accession>
<evidence type="ECO:0008006" key="3">
    <source>
        <dbReference type="Google" id="ProtNLM"/>
    </source>
</evidence>
<name>A0A4R3J8A7_9PROT</name>
<dbReference type="Proteomes" id="UP000295304">
    <property type="component" value="Unassembled WGS sequence"/>
</dbReference>
<protein>
    <recommendedName>
        <fullName evidence="3">Helix-turn-helix protein</fullName>
    </recommendedName>
</protein>
<gene>
    <name evidence="1" type="ORF">EDD55_1071</name>
</gene>
<dbReference type="EMBL" id="SLZW01000007">
    <property type="protein sequence ID" value="TCS61595.1"/>
    <property type="molecule type" value="Genomic_DNA"/>
</dbReference>
<organism evidence="1 2">
    <name type="scientific">Varunaivibrio sulfuroxidans</name>
    <dbReference type="NCBI Taxonomy" id="1773489"/>
    <lineage>
        <taxon>Bacteria</taxon>
        <taxon>Pseudomonadati</taxon>
        <taxon>Pseudomonadota</taxon>
        <taxon>Alphaproteobacteria</taxon>
        <taxon>Rhodospirillales</taxon>
        <taxon>Magnetovibrionaceae</taxon>
        <taxon>Varunaivibrio</taxon>
    </lineage>
</organism>